<sequence>MDYLPVVMAAAQRSVRGVGVHRVQDAGQRRLPLQRKVGAGLGVDEFAERVREGSIRHVGLPESARIIDRALRLGCTDFTETIDPLVASSPVAFGGGTVAAGHVLGIDQQVLGTRGGDTVIRLHLQMAVGLDDPRDVITLDGEPGLETVVRGLHGDAATAAVVVNSLGRVRVAAPGLRTVDEIPASPLNL</sequence>
<proteinExistence type="predicted"/>
<evidence type="ECO:0000313" key="2">
    <source>
        <dbReference type="EMBL" id="RAW14073.1"/>
    </source>
</evidence>
<keyword evidence="3" id="KW-1185">Reference proteome</keyword>
<evidence type="ECO:0000313" key="3">
    <source>
        <dbReference type="Proteomes" id="UP000250462"/>
    </source>
</evidence>
<comment type="caution">
    <text evidence="2">The sequence shown here is derived from an EMBL/GenBank/DDBJ whole genome shotgun (WGS) entry which is preliminary data.</text>
</comment>
<accession>A0A329QP97</accession>
<dbReference type="Pfam" id="PF19328">
    <property type="entry name" value="DAP_DH_C"/>
    <property type="match status" value="1"/>
</dbReference>
<reference evidence="2 3" key="1">
    <citation type="submission" date="2018-06" db="EMBL/GenBank/DDBJ databases">
        <title>Phytoactinopolyspora halophila sp. nov., a novel halophilic actinomycete isolated from a saline soil in China.</title>
        <authorList>
            <person name="Tang S.-K."/>
        </authorList>
    </citation>
    <scope>NUCLEOTIDE SEQUENCE [LARGE SCALE GENOMIC DNA]</scope>
    <source>
        <strain evidence="2 3">YIM 96934</strain>
    </source>
</reference>
<name>A0A329QP97_9ACTN</name>
<dbReference type="InterPro" id="IPR045760">
    <property type="entry name" value="DAP_DH_C"/>
</dbReference>
<feature type="domain" description="2,4-diaminopentanoate dehydrogenase C-terminal" evidence="1">
    <location>
        <begin position="1"/>
        <end position="184"/>
    </location>
</feature>
<dbReference type="AlphaFoldDB" id="A0A329QP97"/>
<evidence type="ECO:0000259" key="1">
    <source>
        <dbReference type="Pfam" id="PF19328"/>
    </source>
</evidence>
<dbReference type="Proteomes" id="UP000250462">
    <property type="component" value="Unassembled WGS sequence"/>
</dbReference>
<organism evidence="2 3">
    <name type="scientific">Phytoactinopolyspora halophila</name>
    <dbReference type="NCBI Taxonomy" id="1981511"/>
    <lineage>
        <taxon>Bacteria</taxon>
        <taxon>Bacillati</taxon>
        <taxon>Actinomycetota</taxon>
        <taxon>Actinomycetes</taxon>
        <taxon>Jiangellales</taxon>
        <taxon>Jiangellaceae</taxon>
        <taxon>Phytoactinopolyspora</taxon>
    </lineage>
</organism>
<dbReference type="EMBL" id="QMIG01000010">
    <property type="protein sequence ID" value="RAW14073.1"/>
    <property type="molecule type" value="Genomic_DNA"/>
</dbReference>
<protein>
    <recommendedName>
        <fullName evidence="1">2,4-diaminopentanoate dehydrogenase C-terminal domain-containing protein</fullName>
    </recommendedName>
</protein>
<gene>
    <name evidence="2" type="ORF">DPM12_11660</name>
</gene>